<dbReference type="AlphaFoldDB" id="A0A132P0H0"/>
<dbReference type="GO" id="GO:0000177">
    <property type="term" value="C:cytoplasmic exosome (RNase complex)"/>
    <property type="evidence" value="ECO:0007669"/>
    <property type="project" value="TreeGrafter"/>
</dbReference>
<dbReference type="GO" id="GO:0004527">
    <property type="term" value="F:exonuclease activity"/>
    <property type="evidence" value="ECO:0007669"/>
    <property type="project" value="UniProtKB-KW"/>
</dbReference>
<dbReference type="VEuPathDB" id="GiardiaDB:QR46_0136"/>
<dbReference type="GO" id="GO:0071034">
    <property type="term" value="P:CUT catabolic process"/>
    <property type="evidence" value="ECO:0007669"/>
    <property type="project" value="TreeGrafter"/>
</dbReference>
<dbReference type="Gene3D" id="2.40.50.140">
    <property type="entry name" value="Nucleic acid-binding proteins"/>
    <property type="match status" value="1"/>
</dbReference>
<comment type="caution">
    <text evidence="4">The sequence shown here is derived from an EMBL/GenBank/DDBJ whole genome shotgun (WGS) entry which is preliminary data.</text>
</comment>
<evidence type="ECO:0000256" key="2">
    <source>
        <dbReference type="ARBA" id="ARBA00022884"/>
    </source>
</evidence>
<feature type="signal peptide" evidence="3">
    <location>
        <begin position="1"/>
        <end position="31"/>
    </location>
</feature>
<keyword evidence="4" id="KW-0540">Nuclease</keyword>
<dbReference type="GO" id="GO:0003723">
    <property type="term" value="F:RNA binding"/>
    <property type="evidence" value="ECO:0007669"/>
    <property type="project" value="UniProtKB-KW"/>
</dbReference>
<dbReference type="GO" id="GO:0071038">
    <property type="term" value="P:TRAMP-dependent tRNA surveillance pathway"/>
    <property type="evidence" value="ECO:0007669"/>
    <property type="project" value="TreeGrafter"/>
</dbReference>
<dbReference type="InterPro" id="IPR026699">
    <property type="entry name" value="Exosome_RNA_bind1/RRP40/RRP4"/>
</dbReference>
<dbReference type="GO" id="GO:0071035">
    <property type="term" value="P:nuclear polyadenylation-dependent rRNA catabolic process"/>
    <property type="evidence" value="ECO:0007669"/>
    <property type="project" value="TreeGrafter"/>
</dbReference>
<dbReference type="Gene3D" id="3.30.1370.10">
    <property type="entry name" value="K Homology domain, type 1"/>
    <property type="match status" value="1"/>
</dbReference>
<keyword evidence="3" id="KW-0732">Signal</keyword>
<dbReference type="OrthoDB" id="340500at2759"/>
<evidence type="ECO:0000313" key="5">
    <source>
        <dbReference type="Proteomes" id="UP000070089"/>
    </source>
</evidence>
<protein>
    <submittedName>
        <fullName evidence="4">Putative Exosome complex exonuclease/ RNA-binding protein/ Rrp4 subunit</fullName>
    </submittedName>
</protein>
<dbReference type="InterPro" id="IPR012340">
    <property type="entry name" value="NA-bd_OB-fold"/>
</dbReference>
<keyword evidence="4" id="KW-0378">Hydrolase</keyword>
<dbReference type="GO" id="GO:0000467">
    <property type="term" value="P:exonucleolytic trimming to generate mature 3'-end of 5.8S rRNA from tricistronic rRNA transcript (SSU-rRNA, 5.8S rRNA, LSU-rRNA)"/>
    <property type="evidence" value="ECO:0007669"/>
    <property type="project" value="TreeGrafter"/>
</dbReference>
<dbReference type="SUPFAM" id="SSF54791">
    <property type="entry name" value="Eukaryotic type KH-domain (KH-domain type I)"/>
    <property type="match status" value="1"/>
</dbReference>
<keyword evidence="1" id="KW-0271">Exosome</keyword>
<gene>
    <name evidence="4" type="ORF">QR46_0136</name>
</gene>
<dbReference type="PANTHER" id="PTHR21321">
    <property type="entry name" value="PNAS-3 RELATED"/>
    <property type="match status" value="1"/>
</dbReference>
<dbReference type="GO" id="GO:0071051">
    <property type="term" value="P:poly(A)-dependent snoRNA 3'-end processing"/>
    <property type="evidence" value="ECO:0007669"/>
    <property type="project" value="TreeGrafter"/>
</dbReference>
<dbReference type="GO" id="GO:0000176">
    <property type="term" value="C:nuclear exosome (RNase complex)"/>
    <property type="evidence" value="ECO:0007669"/>
    <property type="project" value="TreeGrafter"/>
</dbReference>
<accession>A0A132P0H0</accession>
<keyword evidence="2" id="KW-0694">RNA-binding</keyword>
<dbReference type="EMBL" id="JXTI01000002">
    <property type="protein sequence ID" value="KWX15818.1"/>
    <property type="molecule type" value="Genomic_DNA"/>
</dbReference>
<dbReference type="SUPFAM" id="SSF50249">
    <property type="entry name" value="Nucleic acid-binding proteins"/>
    <property type="match status" value="1"/>
</dbReference>
<dbReference type="Pfam" id="PF21262">
    <property type="entry name" value="RRP40_S1"/>
    <property type="match status" value="1"/>
</dbReference>
<evidence type="ECO:0000313" key="4">
    <source>
        <dbReference type="EMBL" id="KWX15818.1"/>
    </source>
</evidence>
<dbReference type="Proteomes" id="UP000070089">
    <property type="component" value="Unassembled WGS sequence"/>
</dbReference>
<evidence type="ECO:0000256" key="3">
    <source>
        <dbReference type="SAM" id="SignalP"/>
    </source>
</evidence>
<reference evidence="4 5" key="1">
    <citation type="journal article" date="2015" name="Mol. Biochem. Parasitol.">
        <title>Identification of polymorphic genes for use in assemblage B genotyping assays through comparative genomics of multiple assemblage B Giardia duodenalis isolates.</title>
        <authorList>
            <person name="Wielinga C."/>
            <person name="Thompson R.C."/>
            <person name="Monis P."/>
            <person name="Ryan U."/>
        </authorList>
    </citation>
    <scope>NUCLEOTIDE SEQUENCE [LARGE SCALE GENOMIC DNA]</scope>
    <source>
        <strain evidence="4 5">BAH15c1</strain>
    </source>
</reference>
<dbReference type="GO" id="GO:0034475">
    <property type="term" value="P:U4 snRNA 3'-end processing"/>
    <property type="evidence" value="ECO:0007669"/>
    <property type="project" value="TreeGrafter"/>
</dbReference>
<dbReference type="PANTHER" id="PTHR21321:SF1">
    <property type="entry name" value="EXOSOME COMPLEX COMPONENT RRP40"/>
    <property type="match status" value="1"/>
</dbReference>
<proteinExistence type="predicted"/>
<evidence type="ECO:0000256" key="1">
    <source>
        <dbReference type="ARBA" id="ARBA00022835"/>
    </source>
</evidence>
<keyword evidence="4" id="KW-0269">Exonuclease</keyword>
<dbReference type="InterPro" id="IPR036612">
    <property type="entry name" value="KH_dom_type_1_sf"/>
</dbReference>
<name>A0A132P0H0_GIAIN</name>
<sequence length="306" mass="32335">MLQIVFGQEHQGASADVVLAKLLIILLHVYGAEPYGDVVLRPELYRPYLCDRGTIGVHQILASPICNAHNFKLNLFLPGMGVTEEDAVKGTGVLVIPGDSIVASSCTGGSEVVVLDGVLRATTVCYAENKAGVLSVSSCFARLYTPYEGDSVVGVIMEKAIDGYIVDIRAALPVFIGATAFPGASRKNPVLLKPGDAIYARISSAPLGAQPQLTCALDGHMALTTVSAHGRIVYGTLAMGTEAESLFKKLAKLIPFKGFAGPNGLIWVTGSTLYDSITVQRCLEEPQEMDAIVQERANTISRGGVA</sequence>
<organism evidence="4 5">
    <name type="scientific">Giardia duodenalis assemblage B</name>
    <dbReference type="NCBI Taxonomy" id="1394984"/>
    <lineage>
        <taxon>Eukaryota</taxon>
        <taxon>Metamonada</taxon>
        <taxon>Diplomonadida</taxon>
        <taxon>Hexamitidae</taxon>
        <taxon>Giardiinae</taxon>
        <taxon>Giardia</taxon>
    </lineage>
</organism>
<feature type="chain" id="PRO_5007800130" evidence="3">
    <location>
        <begin position="32"/>
        <end position="306"/>
    </location>
</feature>